<evidence type="ECO:0000256" key="2">
    <source>
        <dbReference type="ARBA" id="ARBA00022649"/>
    </source>
</evidence>
<dbReference type="Pfam" id="PF05016">
    <property type="entry name" value="ParE_toxin"/>
    <property type="match status" value="1"/>
</dbReference>
<evidence type="ECO:0008006" key="5">
    <source>
        <dbReference type="Google" id="ProtNLM"/>
    </source>
</evidence>
<dbReference type="EMBL" id="BMJB01000001">
    <property type="protein sequence ID" value="GGA64168.1"/>
    <property type="molecule type" value="Genomic_DNA"/>
</dbReference>
<name>A0A916RPJ1_9BACT</name>
<reference evidence="3" key="2">
    <citation type="submission" date="2020-09" db="EMBL/GenBank/DDBJ databases">
        <authorList>
            <person name="Sun Q."/>
            <person name="Zhou Y."/>
        </authorList>
    </citation>
    <scope>NUCLEOTIDE SEQUENCE</scope>
    <source>
        <strain evidence="3">CGMCC 1.15447</strain>
    </source>
</reference>
<gene>
    <name evidence="3" type="ORF">GCM10011507_14740</name>
</gene>
<sequence>MKPYRLTPVARRDLIGIWQYIARDSVRYADRVEEAIYRSCANAAAMPLIGKERTDLTHKRLRFLPALPYANYVVVYDPQSAPLSVVRILHGAMDLRTRF</sequence>
<accession>A0A916RPJ1</accession>
<proteinExistence type="inferred from homology"/>
<dbReference type="AlphaFoldDB" id="A0A916RPJ1"/>
<dbReference type="InterPro" id="IPR051803">
    <property type="entry name" value="TA_system_RelE-like_toxin"/>
</dbReference>
<protein>
    <recommendedName>
        <fullName evidence="5">Toxin</fullName>
    </recommendedName>
</protein>
<dbReference type="RefSeq" id="WP_188758589.1">
    <property type="nucleotide sequence ID" value="NZ_BMJB01000001.1"/>
</dbReference>
<dbReference type="InterPro" id="IPR007712">
    <property type="entry name" value="RelE/ParE_toxin"/>
</dbReference>
<reference evidence="3" key="1">
    <citation type="journal article" date="2014" name="Int. J. Syst. Evol. Microbiol.">
        <title>Complete genome sequence of Corynebacterium casei LMG S-19264T (=DSM 44701T), isolated from a smear-ripened cheese.</title>
        <authorList>
            <consortium name="US DOE Joint Genome Institute (JGI-PGF)"/>
            <person name="Walter F."/>
            <person name="Albersmeier A."/>
            <person name="Kalinowski J."/>
            <person name="Ruckert C."/>
        </authorList>
    </citation>
    <scope>NUCLEOTIDE SEQUENCE</scope>
    <source>
        <strain evidence="3">CGMCC 1.15447</strain>
    </source>
</reference>
<organism evidence="3 4">
    <name type="scientific">Edaphobacter acidisoli</name>
    <dbReference type="NCBI Taxonomy" id="2040573"/>
    <lineage>
        <taxon>Bacteria</taxon>
        <taxon>Pseudomonadati</taxon>
        <taxon>Acidobacteriota</taxon>
        <taxon>Terriglobia</taxon>
        <taxon>Terriglobales</taxon>
        <taxon>Acidobacteriaceae</taxon>
        <taxon>Edaphobacter</taxon>
    </lineage>
</organism>
<comment type="similarity">
    <text evidence="1">Belongs to the RelE toxin family.</text>
</comment>
<dbReference type="Proteomes" id="UP000648801">
    <property type="component" value="Unassembled WGS sequence"/>
</dbReference>
<keyword evidence="4" id="KW-1185">Reference proteome</keyword>
<dbReference type="PANTHER" id="PTHR33755:SF6">
    <property type="entry name" value="PLASMID STABILIZATION SYSTEM PROTEIN"/>
    <property type="match status" value="1"/>
</dbReference>
<keyword evidence="2" id="KW-1277">Toxin-antitoxin system</keyword>
<evidence type="ECO:0000313" key="4">
    <source>
        <dbReference type="Proteomes" id="UP000648801"/>
    </source>
</evidence>
<comment type="caution">
    <text evidence="3">The sequence shown here is derived from an EMBL/GenBank/DDBJ whole genome shotgun (WGS) entry which is preliminary data.</text>
</comment>
<evidence type="ECO:0000313" key="3">
    <source>
        <dbReference type="EMBL" id="GGA64168.1"/>
    </source>
</evidence>
<evidence type="ECO:0000256" key="1">
    <source>
        <dbReference type="ARBA" id="ARBA00006226"/>
    </source>
</evidence>
<dbReference type="PANTHER" id="PTHR33755">
    <property type="entry name" value="TOXIN PARE1-RELATED"/>
    <property type="match status" value="1"/>
</dbReference>
<dbReference type="Gene3D" id="3.30.2310.20">
    <property type="entry name" value="RelE-like"/>
    <property type="match status" value="1"/>
</dbReference>
<dbReference type="InterPro" id="IPR035093">
    <property type="entry name" value="RelE/ParE_toxin_dom_sf"/>
</dbReference>